<organism evidence="1 2">
    <name type="scientific">Octopus vulgaris</name>
    <name type="common">Common octopus</name>
    <dbReference type="NCBI Taxonomy" id="6645"/>
    <lineage>
        <taxon>Eukaryota</taxon>
        <taxon>Metazoa</taxon>
        <taxon>Spiralia</taxon>
        <taxon>Lophotrochozoa</taxon>
        <taxon>Mollusca</taxon>
        <taxon>Cephalopoda</taxon>
        <taxon>Coleoidea</taxon>
        <taxon>Octopodiformes</taxon>
        <taxon>Octopoda</taxon>
        <taxon>Incirrata</taxon>
        <taxon>Octopodidae</taxon>
        <taxon>Octopus</taxon>
    </lineage>
</organism>
<evidence type="ECO:0000313" key="1">
    <source>
        <dbReference type="EMBL" id="CAI9722660.1"/>
    </source>
</evidence>
<gene>
    <name evidence="1" type="ORF">OCTVUL_1B011604</name>
</gene>
<evidence type="ECO:0000313" key="2">
    <source>
        <dbReference type="Proteomes" id="UP001162480"/>
    </source>
</evidence>
<sequence length="68" mass="6647">MNRVSFISQFNTLSGSNRILNGYIYNVCEVRIVDVVVVVGGGGGIGGGGIAIVSGGGGGGGAFSALNN</sequence>
<dbReference type="Proteomes" id="UP001162480">
    <property type="component" value="Chromosome 5"/>
</dbReference>
<reference evidence="1" key="1">
    <citation type="submission" date="2023-08" db="EMBL/GenBank/DDBJ databases">
        <authorList>
            <person name="Alioto T."/>
            <person name="Alioto T."/>
            <person name="Gomez Garrido J."/>
        </authorList>
    </citation>
    <scope>NUCLEOTIDE SEQUENCE</scope>
</reference>
<dbReference type="AlphaFoldDB" id="A0AA36F3N5"/>
<name>A0AA36F3N5_OCTVU</name>
<keyword evidence="2" id="KW-1185">Reference proteome</keyword>
<proteinExistence type="predicted"/>
<dbReference type="EMBL" id="OX597818">
    <property type="protein sequence ID" value="CAI9722660.1"/>
    <property type="molecule type" value="Genomic_DNA"/>
</dbReference>
<protein>
    <submittedName>
        <fullName evidence="1">Uncharacterized protein</fullName>
    </submittedName>
</protein>
<accession>A0AA36F3N5</accession>